<keyword evidence="2" id="KW-0813">Transport</keyword>
<feature type="transmembrane region" description="Helical" evidence="6">
    <location>
        <begin position="205"/>
        <end position="222"/>
    </location>
</feature>
<reference evidence="8" key="1">
    <citation type="submission" date="2021-02" db="EMBL/GenBank/DDBJ databases">
        <title>Genome sequence Cadophora malorum strain M34.</title>
        <authorList>
            <person name="Stefanovic E."/>
            <person name="Vu D."/>
            <person name="Scully C."/>
            <person name="Dijksterhuis J."/>
            <person name="Roader J."/>
            <person name="Houbraken J."/>
        </authorList>
    </citation>
    <scope>NUCLEOTIDE SEQUENCE</scope>
    <source>
        <strain evidence="8">M34</strain>
    </source>
</reference>
<evidence type="ECO:0000259" key="7">
    <source>
        <dbReference type="Pfam" id="PF00324"/>
    </source>
</evidence>
<evidence type="ECO:0000256" key="5">
    <source>
        <dbReference type="ARBA" id="ARBA00023136"/>
    </source>
</evidence>
<feature type="transmembrane region" description="Helical" evidence="6">
    <location>
        <begin position="62"/>
        <end position="83"/>
    </location>
</feature>
<keyword evidence="3 6" id="KW-0812">Transmembrane</keyword>
<dbReference type="GO" id="GO:0015171">
    <property type="term" value="F:amino acid transmembrane transporter activity"/>
    <property type="evidence" value="ECO:0007669"/>
    <property type="project" value="TreeGrafter"/>
</dbReference>
<dbReference type="Gene3D" id="1.20.1740.10">
    <property type="entry name" value="Amino acid/polyamine transporter I"/>
    <property type="match status" value="1"/>
</dbReference>
<proteinExistence type="predicted"/>
<feature type="transmembrane region" description="Helical" evidence="6">
    <location>
        <begin position="171"/>
        <end position="193"/>
    </location>
</feature>
<feature type="transmembrane region" description="Helical" evidence="6">
    <location>
        <begin position="497"/>
        <end position="517"/>
    </location>
</feature>
<dbReference type="FunFam" id="1.20.1740.10:FF:000001">
    <property type="entry name" value="Amino acid permease"/>
    <property type="match status" value="1"/>
</dbReference>
<feature type="transmembrane region" description="Helical" evidence="6">
    <location>
        <begin position="89"/>
        <end position="111"/>
    </location>
</feature>
<organism evidence="8 9">
    <name type="scientific">Cadophora malorum</name>
    <dbReference type="NCBI Taxonomy" id="108018"/>
    <lineage>
        <taxon>Eukaryota</taxon>
        <taxon>Fungi</taxon>
        <taxon>Dikarya</taxon>
        <taxon>Ascomycota</taxon>
        <taxon>Pezizomycotina</taxon>
        <taxon>Leotiomycetes</taxon>
        <taxon>Helotiales</taxon>
        <taxon>Ploettnerulaceae</taxon>
        <taxon>Cadophora</taxon>
    </lineage>
</organism>
<evidence type="ECO:0000256" key="6">
    <source>
        <dbReference type="SAM" id="Phobius"/>
    </source>
</evidence>
<evidence type="ECO:0000256" key="3">
    <source>
        <dbReference type="ARBA" id="ARBA00022692"/>
    </source>
</evidence>
<keyword evidence="5 6" id="KW-0472">Membrane</keyword>
<dbReference type="PANTHER" id="PTHR43341">
    <property type="entry name" value="AMINO ACID PERMEASE"/>
    <property type="match status" value="1"/>
</dbReference>
<feature type="transmembrane region" description="Helical" evidence="6">
    <location>
        <begin position="291"/>
        <end position="309"/>
    </location>
</feature>
<feature type="domain" description="Amino acid permease/ SLC12A" evidence="7">
    <location>
        <begin position="61"/>
        <end position="527"/>
    </location>
</feature>
<comment type="caution">
    <text evidence="8">The sequence shown here is derived from an EMBL/GenBank/DDBJ whole genome shotgun (WGS) entry which is preliminary data.</text>
</comment>
<dbReference type="GO" id="GO:0016020">
    <property type="term" value="C:membrane"/>
    <property type="evidence" value="ECO:0007669"/>
    <property type="project" value="UniProtKB-SubCell"/>
</dbReference>
<dbReference type="AlphaFoldDB" id="A0A8H7WKV2"/>
<dbReference type="PANTHER" id="PTHR43341:SF39">
    <property type="entry name" value="AMINO ACID TRANSPORTER (EUROFUNG)-RELATED"/>
    <property type="match status" value="1"/>
</dbReference>
<feature type="transmembrane region" description="Helical" evidence="6">
    <location>
        <begin position="422"/>
        <end position="443"/>
    </location>
</feature>
<evidence type="ECO:0000256" key="4">
    <source>
        <dbReference type="ARBA" id="ARBA00022989"/>
    </source>
</evidence>
<feature type="transmembrane region" description="Helical" evidence="6">
    <location>
        <begin position="142"/>
        <end position="165"/>
    </location>
</feature>
<comment type="subcellular location">
    <subcellularLocation>
        <location evidence="1">Membrane</location>
        <topology evidence="1">Multi-pass membrane protein</topology>
    </subcellularLocation>
</comment>
<feature type="transmembrane region" description="Helical" evidence="6">
    <location>
        <begin position="348"/>
        <end position="367"/>
    </location>
</feature>
<evidence type="ECO:0000256" key="1">
    <source>
        <dbReference type="ARBA" id="ARBA00004141"/>
    </source>
</evidence>
<dbReference type="EMBL" id="JAFJYH010000002">
    <property type="protein sequence ID" value="KAG4426542.1"/>
    <property type="molecule type" value="Genomic_DNA"/>
</dbReference>
<dbReference type="Proteomes" id="UP000664132">
    <property type="component" value="Unassembled WGS sequence"/>
</dbReference>
<dbReference type="InterPro" id="IPR004841">
    <property type="entry name" value="AA-permease/SLC12A_dom"/>
</dbReference>
<keyword evidence="4 6" id="KW-1133">Transmembrane helix</keyword>
<feature type="transmembrane region" description="Helical" evidence="6">
    <location>
        <begin position="469"/>
        <end position="491"/>
    </location>
</feature>
<protein>
    <recommendedName>
        <fullName evidence="7">Amino acid permease/ SLC12A domain-containing protein</fullName>
    </recommendedName>
</protein>
<dbReference type="InterPro" id="IPR050524">
    <property type="entry name" value="APC_YAT"/>
</dbReference>
<keyword evidence="9" id="KW-1185">Reference proteome</keyword>
<name>A0A8H7WKV2_9HELO</name>
<evidence type="ECO:0000256" key="2">
    <source>
        <dbReference type="ARBA" id="ARBA00022448"/>
    </source>
</evidence>
<sequence length="568" mass="63016">MDSKHAATTAYPSGIDIESSPAVDVSRDYNINAEKQVRYAEISEEAQQKYGKTVRGLTNRHVQLITIGSSIGTGMFVGIGSALARSGPLSVFLGFTFFAVFILWPLFMAAAEMCSWLPVRGSIFQFAERYVDPALGFAGGYVYWYGALMLVISDFTGCVSVIAFWDDKTNPGYYILLTLGLSLLLNLVAVKYYGEVEFVTASFKIILMLSLLAATFVTMLGGNPNHDRYGFRYWEKPMKEYLESGSLGRFLGFWRVFIYAAFACGGPDVVMMTSAEVQNPRVVIPRATKKIYFRLGLFYIVGTLALGIICPADDPTLLRSLEDGSTGSATSPWVIGLQRHGVNGVANLVNAVVLSSAWSCGNAYVYSSSRTLYALAINGKAPAIFKKCLNNGVPIYALAAVAAVSCLSFLNATTSTNTVLGWFINLSSVSFMITYMIILVTYIKFRKAVQHQVGLESLYFRTPFGIQPYASYFSLGFASIIVFFNGFYIFWPGAFDASGFISCYFGVFFFAIMFVFWKVYKKTKFVKSSEADIFSGKQAIDDEEEEFVRSKAEIPLHTYQRMLDRFLF</sequence>
<dbReference type="OrthoDB" id="3900342at2759"/>
<evidence type="ECO:0000313" key="9">
    <source>
        <dbReference type="Proteomes" id="UP000664132"/>
    </source>
</evidence>
<dbReference type="Pfam" id="PF00324">
    <property type="entry name" value="AA_permease"/>
    <property type="match status" value="1"/>
</dbReference>
<dbReference type="PIRSF" id="PIRSF006060">
    <property type="entry name" value="AA_transporter"/>
    <property type="match status" value="1"/>
</dbReference>
<feature type="transmembrane region" description="Helical" evidence="6">
    <location>
        <begin position="388"/>
        <end position="410"/>
    </location>
</feature>
<accession>A0A8H7WKV2</accession>
<evidence type="ECO:0000313" key="8">
    <source>
        <dbReference type="EMBL" id="KAG4426542.1"/>
    </source>
</evidence>
<gene>
    <name evidence="8" type="ORF">IFR04_000424</name>
</gene>